<gene>
    <name evidence="4" type="ORF">EGI31_10625</name>
</gene>
<dbReference type="AlphaFoldDB" id="A0AAE3H257"/>
<proteinExistence type="predicted"/>
<dbReference type="Proteomes" id="UP001204144">
    <property type="component" value="Unassembled WGS sequence"/>
</dbReference>
<name>A0AAE3H257_9BACT</name>
<dbReference type="GO" id="GO:0016810">
    <property type="term" value="F:hydrolase activity, acting on carbon-nitrogen (but not peptide) bonds"/>
    <property type="evidence" value="ECO:0007669"/>
    <property type="project" value="InterPro"/>
</dbReference>
<sequence>MTWLFEILFPRYVWRVKTSDKKIYLTFDDGPIPEVTEWVLEQLRLYNAKSTFFVVGDNVRKYPEIFQKILTDGHCVGNHTQNHIKGWKNETDTYLANFQECEKSISELKPSGTNLFRPPYGQIKRSQANEILKMHKILMWSVLTKDYEANLSERKCLNRAIRQTREGSIVLFHDSLKAQKNLYYVLPRFLEHFSKKGYEFCTIEC</sequence>
<accession>A0AAE3H257</accession>
<evidence type="ECO:0000313" key="4">
    <source>
        <dbReference type="EMBL" id="MCP9763413.1"/>
    </source>
</evidence>
<dbReference type="GO" id="GO:0046872">
    <property type="term" value="F:metal ion binding"/>
    <property type="evidence" value="ECO:0007669"/>
    <property type="project" value="UniProtKB-KW"/>
</dbReference>
<dbReference type="Gene3D" id="3.20.20.370">
    <property type="entry name" value="Glycoside hydrolase/deacetylase"/>
    <property type="match status" value="1"/>
</dbReference>
<feature type="domain" description="NodB homology" evidence="3">
    <location>
        <begin position="21"/>
        <end position="201"/>
    </location>
</feature>
<evidence type="ECO:0000313" key="5">
    <source>
        <dbReference type="Proteomes" id="UP001204144"/>
    </source>
</evidence>
<protein>
    <submittedName>
        <fullName evidence="4">Polysaccharide deacetylase family protein</fullName>
    </submittedName>
</protein>
<dbReference type="SUPFAM" id="SSF88713">
    <property type="entry name" value="Glycoside hydrolase/deacetylase"/>
    <property type="match status" value="1"/>
</dbReference>
<organism evidence="4 5">
    <name type="scientific">Lacihabitans soyangensis</name>
    <dbReference type="NCBI Taxonomy" id="869394"/>
    <lineage>
        <taxon>Bacteria</taxon>
        <taxon>Pseudomonadati</taxon>
        <taxon>Bacteroidota</taxon>
        <taxon>Cytophagia</taxon>
        <taxon>Cytophagales</taxon>
        <taxon>Leadbetterellaceae</taxon>
        <taxon>Lacihabitans</taxon>
    </lineage>
</organism>
<dbReference type="GO" id="GO:0005975">
    <property type="term" value="P:carbohydrate metabolic process"/>
    <property type="evidence" value="ECO:0007669"/>
    <property type="project" value="InterPro"/>
</dbReference>
<dbReference type="PANTHER" id="PTHR10587">
    <property type="entry name" value="GLYCOSYL TRANSFERASE-RELATED"/>
    <property type="match status" value="1"/>
</dbReference>
<evidence type="ECO:0000259" key="3">
    <source>
        <dbReference type="PROSITE" id="PS51677"/>
    </source>
</evidence>
<dbReference type="GO" id="GO:0016020">
    <property type="term" value="C:membrane"/>
    <property type="evidence" value="ECO:0007669"/>
    <property type="project" value="TreeGrafter"/>
</dbReference>
<dbReference type="Pfam" id="PF01522">
    <property type="entry name" value="Polysacc_deac_1"/>
    <property type="match status" value="1"/>
</dbReference>
<dbReference type="CDD" id="cd10917">
    <property type="entry name" value="CE4_NodB_like_6s_7s"/>
    <property type="match status" value="1"/>
</dbReference>
<evidence type="ECO:0000256" key="2">
    <source>
        <dbReference type="ARBA" id="ARBA00022801"/>
    </source>
</evidence>
<dbReference type="PROSITE" id="PS51677">
    <property type="entry name" value="NODB"/>
    <property type="match status" value="1"/>
</dbReference>
<dbReference type="InterPro" id="IPR050248">
    <property type="entry name" value="Polysacc_deacetylase_ArnD"/>
</dbReference>
<comment type="caution">
    <text evidence="4">The sequence shown here is derived from an EMBL/GenBank/DDBJ whole genome shotgun (WGS) entry which is preliminary data.</text>
</comment>
<keyword evidence="1" id="KW-0479">Metal-binding</keyword>
<dbReference type="InterPro" id="IPR002509">
    <property type="entry name" value="NODB_dom"/>
</dbReference>
<dbReference type="PANTHER" id="PTHR10587:SF133">
    <property type="entry name" value="CHITIN DEACETYLASE 1-RELATED"/>
    <property type="match status" value="1"/>
</dbReference>
<evidence type="ECO:0000256" key="1">
    <source>
        <dbReference type="ARBA" id="ARBA00022723"/>
    </source>
</evidence>
<dbReference type="EMBL" id="RJUF01000028">
    <property type="protein sequence ID" value="MCP9763413.1"/>
    <property type="molecule type" value="Genomic_DNA"/>
</dbReference>
<dbReference type="InterPro" id="IPR011330">
    <property type="entry name" value="Glyco_hydro/deAcase_b/a-brl"/>
</dbReference>
<reference evidence="4 5" key="1">
    <citation type="submission" date="2018-11" db="EMBL/GenBank/DDBJ databases">
        <title>Novel bacteria species description.</title>
        <authorList>
            <person name="Han J.-H."/>
        </authorList>
    </citation>
    <scope>NUCLEOTIDE SEQUENCE [LARGE SCALE GENOMIC DNA]</scope>
    <source>
        <strain evidence="4 5">KCTC23259</strain>
    </source>
</reference>
<keyword evidence="2" id="KW-0378">Hydrolase</keyword>
<keyword evidence="5" id="KW-1185">Reference proteome</keyword>